<dbReference type="PANTHER" id="PTHR13347">
    <property type="entry name" value="HEAT REPEAT-CONTAINING PROTEIN 3"/>
    <property type="match status" value="1"/>
</dbReference>
<dbReference type="EMBL" id="BTGD01000001">
    <property type="protein sequence ID" value="GMM53791.1"/>
    <property type="molecule type" value="Genomic_DNA"/>
</dbReference>
<dbReference type="SUPFAM" id="SSF48371">
    <property type="entry name" value="ARM repeat"/>
    <property type="match status" value="1"/>
</dbReference>
<reference evidence="3 4" key="1">
    <citation type="journal article" date="2023" name="Elife">
        <title>Identification of key yeast species and microbe-microbe interactions impacting larval growth of Drosophila in the wild.</title>
        <authorList>
            <person name="Mure A."/>
            <person name="Sugiura Y."/>
            <person name="Maeda R."/>
            <person name="Honda K."/>
            <person name="Sakurai N."/>
            <person name="Takahashi Y."/>
            <person name="Watada M."/>
            <person name="Katoh T."/>
            <person name="Gotoh A."/>
            <person name="Gotoh Y."/>
            <person name="Taniguchi I."/>
            <person name="Nakamura K."/>
            <person name="Hayashi T."/>
            <person name="Katayama T."/>
            <person name="Uemura T."/>
            <person name="Hattori Y."/>
        </authorList>
    </citation>
    <scope>NUCLEOTIDE SEQUENCE [LARGE SCALE GENOMIC DNA]</scope>
    <source>
        <strain evidence="3 4">KH-74</strain>
    </source>
</reference>
<dbReference type="CDD" id="cd13394">
    <property type="entry name" value="Syo1_like"/>
    <property type="match status" value="1"/>
</dbReference>
<protein>
    <submittedName>
        <fullName evidence="3">Syo1 protein</fullName>
    </submittedName>
</protein>
<organism evidence="3 4">
    <name type="scientific">Maudiozyma humilis</name>
    <name type="common">Sour dough yeast</name>
    <name type="synonym">Kazachstania humilis</name>
    <dbReference type="NCBI Taxonomy" id="51915"/>
    <lineage>
        <taxon>Eukaryota</taxon>
        <taxon>Fungi</taxon>
        <taxon>Dikarya</taxon>
        <taxon>Ascomycota</taxon>
        <taxon>Saccharomycotina</taxon>
        <taxon>Saccharomycetes</taxon>
        <taxon>Saccharomycetales</taxon>
        <taxon>Saccharomycetaceae</taxon>
        <taxon>Maudiozyma</taxon>
    </lineage>
</organism>
<feature type="region of interest" description="Disordered" evidence="2">
    <location>
        <begin position="1"/>
        <end position="24"/>
    </location>
</feature>
<evidence type="ECO:0000256" key="1">
    <source>
        <dbReference type="ARBA" id="ARBA00049983"/>
    </source>
</evidence>
<name>A0AAV5RQI9_MAUHU</name>
<proteinExistence type="inferred from homology"/>
<comment type="caution">
    <text evidence="3">The sequence shown here is derived from an EMBL/GenBank/DDBJ whole genome shotgun (WGS) entry which is preliminary data.</text>
</comment>
<comment type="similarity">
    <text evidence="1">Belongs to the nuclear import and ribosome assembly adapter family.</text>
</comment>
<dbReference type="GO" id="GO:0042273">
    <property type="term" value="P:ribosomal large subunit biogenesis"/>
    <property type="evidence" value="ECO:0007669"/>
    <property type="project" value="TreeGrafter"/>
</dbReference>
<evidence type="ECO:0000313" key="3">
    <source>
        <dbReference type="EMBL" id="GMM53791.1"/>
    </source>
</evidence>
<dbReference type="Proteomes" id="UP001377567">
    <property type="component" value="Unassembled WGS sequence"/>
</dbReference>
<dbReference type="InterPro" id="IPR052616">
    <property type="entry name" value="SYO1-like"/>
</dbReference>
<dbReference type="PANTHER" id="PTHR13347:SF1">
    <property type="entry name" value="HEAT REPEAT-CONTAINING PROTEIN 3"/>
    <property type="match status" value="1"/>
</dbReference>
<dbReference type="AlphaFoldDB" id="A0AAV5RQI9"/>
<evidence type="ECO:0000256" key="2">
    <source>
        <dbReference type="SAM" id="MobiDB-lite"/>
    </source>
</evidence>
<sequence>MGRSKKRSRASKARLNPLNNANGTSAKDANLITKKIQPLLTQLQSAVPNERSMAISSISVLCEDPHMRQLLLKQKLIHIILTHSLNDDNKDVVIESYGLLRNLTLEEGYDVSIYLWRNDIWVAIKEGFKQVVSSLQSMYSPAADSKMDKKQIANHNQAKTLLFDYADNLISLLVSLTNNSDDILNEILNDENLPIVFDLIANFQQYGFKNLTTALQNTILDLIYDFSSESLDFIDALIKQDAVISLIDSLRKDAPVNELTQVLLQGILMQVLEADENATLHATECIEFIQSITKAIQPINLQQMNSDLNLVIKDEVDIPKLKEQAKKRQLAMMQMQALEIGLDLLAGIIEMVSSLDVDVSENLSTVLLSIIPPVLDALLEQFADRVFIVWNNMLWLFIGADENVDEAVLRKVWNDVAKCNDNDITSIKMSKVSVMWVILKICGNQGNIALLTEFNVWNNASFSQTVIEQYQAVAEMEFKQRCCALLATVASYQTQNTEINQLVGNFFLEQLVSKDTPVEILVEITSALFELYSDSEFTYDLPVFVNGGYLAILQDKVLPNLRNVFKMVDKNKDPALKEKCNDTFNTLQSFIQYKATERS</sequence>
<feature type="compositionally biased region" description="Basic residues" evidence="2">
    <location>
        <begin position="1"/>
        <end position="12"/>
    </location>
</feature>
<keyword evidence="4" id="KW-1185">Reference proteome</keyword>
<dbReference type="InterPro" id="IPR016024">
    <property type="entry name" value="ARM-type_fold"/>
</dbReference>
<dbReference type="InterPro" id="IPR011989">
    <property type="entry name" value="ARM-like"/>
</dbReference>
<dbReference type="GO" id="GO:0051082">
    <property type="term" value="F:unfolded protein binding"/>
    <property type="evidence" value="ECO:0007669"/>
    <property type="project" value="TreeGrafter"/>
</dbReference>
<accession>A0AAV5RQI9</accession>
<evidence type="ECO:0000313" key="4">
    <source>
        <dbReference type="Proteomes" id="UP001377567"/>
    </source>
</evidence>
<gene>
    <name evidence="3" type="ORF">DAKH74_004070</name>
</gene>
<dbReference type="Gene3D" id="1.25.10.10">
    <property type="entry name" value="Leucine-rich Repeat Variant"/>
    <property type="match status" value="1"/>
</dbReference>
<dbReference type="GO" id="GO:0006606">
    <property type="term" value="P:protein import into nucleus"/>
    <property type="evidence" value="ECO:0007669"/>
    <property type="project" value="TreeGrafter"/>
</dbReference>